<feature type="signal peptide" evidence="4">
    <location>
        <begin position="1"/>
        <end position="23"/>
    </location>
</feature>
<reference evidence="6" key="1">
    <citation type="journal article" date="2016" name="Proc. Natl. Acad. Sci. U.S.A.">
        <title>Lipid metabolic changes in an early divergent fungus govern the establishment of a mutualistic symbiosis with endobacteria.</title>
        <authorList>
            <person name="Lastovetsky O.A."/>
            <person name="Gaspar M.L."/>
            <person name="Mondo S.J."/>
            <person name="LaButti K.M."/>
            <person name="Sandor L."/>
            <person name="Grigoriev I.V."/>
            <person name="Henry S.A."/>
            <person name="Pawlowska T.E."/>
        </authorList>
    </citation>
    <scope>NUCLEOTIDE SEQUENCE [LARGE SCALE GENOMIC DNA]</scope>
    <source>
        <strain evidence="6">ATCC 52814</strain>
    </source>
</reference>
<dbReference type="CDD" id="cd07990">
    <property type="entry name" value="LPLAT_LCLAT1-like"/>
    <property type="match status" value="1"/>
</dbReference>
<evidence type="ECO:0000256" key="2">
    <source>
        <dbReference type="ARBA" id="ARBA00022679"/>
    </source>
</evidence>
<dbReference type="SMART" id="SM00563">
    <property type="entry name" value="PlsC"/>
    <property type="match status" value="1"/>
</dbReference>
<dbReference type="GO" id="GO:0036149">
    <property type="term" value="P:phosphatidylinositol acyl-chain remodeling"/>
    <property type="evidence" value="ECO:0007669"/>
    <property type="project" value="TreeGrafter"/>
</dbReference>
<feature type="chain" id="PRO_5012687692" description="Phospholipid/glycerol acyltransferase domain-containing protein" evidence="4">
    <location>
        <begin position="24"/>
        <end position="301"/>
    </location>
</feature>
<evidence type="ECO:0000256" key="4">
    <source>
        <dbReference type="SAM" id="SignalP"/>
    </source>
</evidence>
<dbReference type="PANTHER" id="PTHR10983:SF16">
    <property type="entry name" value="LYSOCARDIOLIPIN ACYLTRANSFERASE 1"/>
    <property type="match status" value="1"/>
</dbReference>
<dbReference type="VEuPathDB" id="FungiDB:BCV72DRAFT_329853"/>
<dbReference type="PANTHER" id="PTHR10983">
    <property type="entry name" value="1-ACYLGLYCEROL-3-PHOSPHATE ACYLTRANSFERASE-RELATED"/>
    <property type="match status" value="1"/>
</dbReference>
<comment type="similarity">
    <text evidence="1">Belongs to the 1-acyl-sn-glycerol-3-phosphate acyltransferase family.</text>
</comment>
<feature type="domain" description="Phospholipid/glycerol acyltransferase" evidence="5">
    <location>
        <begin position="52"/>
        <end position="162"/>
    </location>
</feature>
<dbReference type="Proteomes" id="UP000242414">
    <property type="component" value="Unassembled WGS sequence"/>
</dbReference>
<evidence type="ECO:0000313" key="6">
    <source>
        <dbReference type="EMBL" id="ORE06001.1"/>
    </source>
</evidence>
<dbReference type="Pfam" id="PF01553">
    <property type="entry name" value="Acyltransferase"/>
    <property type="match status" value="1"/>
</dbReference>
<accession>A0A1X0R1Z1</accession>
<dbReference type="GO" id="GO:0016746">
    <property type="term" value="F:acyltransferase activity"/>
    <property type="evidence" value="ECO:0007669"/>
    <property type="project" value="UniProtKB-KW"/>
</dbReference>
<proteinExistence type="inferred from homology"/>
<dbReference type="InterPro" id="IPR002123">
    <property type="entry name" value="Plipid/glycerol_acylTrfase"/>
</dbReference>
<dbReference type="SUPFAM" id="SSF69593">
    <property type="entry name" value="Glycerol-3-phosphate (1)-acyltransferase"/>
    <property type="match status" value="1"/>
</dbReference>
<organism evidence="6">
    <name type="scientific">Rhizopus microsporus var. microsporus</name>
    <dbReference type="NCBI Taxonomy" id="86635"/>
    <lineage>
        <taxon>Eukaryota</taxon>
        <taxon>Fungi</taxon>
        <taxon>Fungi incertae sedis</taxon>
        <taxon>Mucoromycota</taxon>
        <taxon>Mucoromycotina</taxon>
        <taxon>Mucoromycetes</taxon>
        <taxon>Mucorales</taxon>
        <taxon>Mucorineae</taxon>
        <taxon>Rhizopodaceae</taxon>
        <taxon>Rhizopus</taxon>
    </lineage>
</organism>
<dbReference type="Pfam" id="PF16076">
    <property type="entry name" value="Acyltransf_C"/>
    <property type="match status" value="1"/>
</dbReference>
<name>A0A1X0R1Z1_RHIZD</name>
<dbReference type="OrthoDB" id="189226at2759"/>
<keyword evidence="2" id="KW-0808">Transferase</keyword>
<dbReference type="EMBL" id="KV921932">
    <property type="protein sequence ID" value="ORE06001.1"/>
    <property type="molecule type" value="Genomic_DNA"/>
</dbReference>
<dbReference type="GO" id="GO:0005783">
    <property type="term" value="C:endoplasmic reticulum"/>
    <property type="evidence" value="ECO:0007669"/>
    <property type="project" value="TreeGrafter"/>
</dbReference>
<keyword evidence="3" id="KW-0012">Acyltransferase</keyword>
<protein>
    <recommendedName>
        <fullName evidence="5">Phospholipid/glycerol acyltransferase domain-containing protein</fullName>
    </recommendedName>
</protein>
<evidence type="ECO:0000256" key="1">
    <source>
        <dbReference type="ARBA" id="ARBA00008655"/>
    </source>
</evidence>
<dbReference type="AlphaFoldDB" id="A0A1X0R1Z1"/>
<evidence type="ECO:0000259" key="5">
    <source>
        <dbReference type="SMART" id="SM00563"/>
    </source>
</evidence>
<keyword evidence="4" id="KW-0732">Signal</keyword>
<evidence type="ECO:0000256" key="3">
    <source>
        <dbReference type="ARBA" id="ARBA00023315"/>
    </source>
</evidence>
<gene>
    <name evidence="6" type="ORF">BCV72DRAFT_329853</name>
</gene>
<sequence length="301" mass="35408">MRMWSQNLIALVELFAPSEYVLTFDKSCGPVQDILQSDDSNHITGLHLPERMIVIANHQIYADWIYIWGIAHLAGAHGAVKIILKKSLEYLPIYGTKLAFDKNNIINNLQRSKRHHLPMWLVLFPEGTVISDCTRKKSKEYAEKNNMKDNRYTLLPRSTGLRLCTTVLEDSIEYVYDFTIGYSGIKPNEIPENVFTIQSIFFFNQYPKQIHIHIRRYRVDSIPYHNEQEFNQWTFDRWAEKDQLMDTFYRTSSFDDNSVTVPIKLKTSIVELAQIWIFMVPYLFLLKFSTQLKYAICNLFK</sequence>
<dbReference type="InterPro" id="IPR032098">
    <property type="entry name" value="Acyltransf_C"/>
</dbReference>